<keyword evidence="3" id="KW-1185">Reference proteome</keyword>
<evidence type="ECO:0000313" key="2">
    <source>
        <dbReference type="EMBL" id="GLC54333.1"/>
    </source>
</evidence>
<proteinExistence type="predicted"/>
<name>A0A9W6BLR2_9CHLO</name>
<comment type="caution">
    <text evidence="2">The sequence shown here is derived from an EMBL/GenBank/DDBJ whole genome shotgun (WGS) entry which is preliminary data.</text>
</comment>
<protein>
    <submittedName>
        <fullName evidence="2">Uncharacterized protein</fullName>
    </submittedName>
</protein>
<feature type="compositionally biased region" description="Basic and acidic residues" evidence="1">
    <location>
        <begin position="176"/>
        <end position="186"/>
    </location>
</feature>
<feature type="compositionally biased region" description="Low complexity" evidence="1">
    <location>
        <begin position="58"/>
        <end position="76"/>
    </location>
</feature>
<dbReference type="Proteomes" id="UP001165080">
    <property type="component" value="Unassembled WGS sequence"/>
</dbReference>
<reference evidence="2 3" key="1">
    <citation type="journal article" date="2023" name="Commun. Biol.">
        <title>Reorganization of the ancestral sex-determining regions during the evolution of trioecy in Pleodorina starrii.</title>
        <authorList>
            <person name="Takahashi K."/>
            <person name="Suzuki S."/>
            <person name="Kawai-Toyooka H."/>
            <person name="Yamamoto K."/>
            <person name="Hamaji T."/>
            <person name="Ootsuki R."/>
            <person name="Yamaguchi H."/>
            <person name="Kawachi M."/>
            <person name="Higashiyama T."/>
            <person name="Nozaki H."/>
        </authorList>
    </citation>
    <scope>NUCLEOTIDE SEQUENCE [LARGE SCALE GENOMIC DNA]</scope>
    <source>
        <strain evidence="2 3">NIES-4479</strain>
    </source>
</reference>
<organism evidence="2 3">
    <name type="scientific">Pleodorina starrii</name>
    <dbReference type="NCBI Taxonomy" id="330485"/>
    <lineage>
        <taxon>Eukaryota</taxon>
        <taxon>Viridiplantae</taxon>
        <taxon>Chlorophyta</taxon>
        <taxon>core chlorophytes</taxon>
        <taxon>Chlorophyceae</taxon>
        <taxon>CS clade</taxon>
        <taxon>Chlamydomonadales</taxon>
        <taxon>Volvocaceae</taxon>
        <taxon>Pleodorina</taxon>
    </lineage>
</organism>
<feature type="region of interest" description="Disordered" evidence="1">
    <location>
        <begin position="167"/>
        <end position="210"/>
    </location>
</feature>
<gene>
    <name evidence="2" type="primary">PLEST012189</name>
    <name evidence="2" type="ORF">PLESTB_000852300</name>
</gene>
<dbReference type="EMBL" id="BRXU01000010">
    <property type="protein sequence ID" value="GLC54333.1"/>
    <property type="molecule type" value="Genomic_DNA"/>
</dbReference>
<evidence type="ECO:0000313" key="3">
    <source>
        <dbReference type="Proteomes" id="UP001165080"/>
    </source>
</evidence>
<evidence type="ECO:0000256" key="1">
    <source>
        <dbReference type="SAM" id="MobiDB-lite"/>
    </source>
</evidence>
<feature type="region of interest" description="Disordered" evidence="1">
    <location>
        <begin position="54"/>
        <end position="76"/>
    </location>
</feature>
<accession>A0A9W6BLR2</accession>
<dbReference type="AlphaFoldDB" id="A0A9W6BLR2"/>
<sequence>MAFTLRSSSRLCHGPAASSQRRASLGLKARSVLSPLQVMTRSELAVTSAPRPWQPTCATNSTGKSSTSSTSASPLASCIKGRRGTNSCSGIVKHVRFQLDDIATTAPEMEVRDVSGGAASSSAAAADCTPAAAGCDIPSGSGSPACDLGACWGPQQLGRALSEFRGEVAQQAAGEPSHRRTTESQKLRTAGAGSTKASRTAQKRPAPMRF</sequence>